<dbReference type="Gene3D" id="3.30.565.10">
    <property type="entry name" value="Histidine kinase-like ATPase, C-terminal domain"/>
    <property type="match status" value="2"/>
</dbReference>
<dbReference type="STRING" id="1844972.A7K91_14160"/>
<keyword evidence="4" id="KW-0547">Nucleotide-binding</keyword>
<evidence type="ECO:0000256" key="3">
    <source>
        <dbReference type="ARBA" id="ARBA00022679"/>
    </source>
</evidence>
<sequence length="755" mass="87610">MQSFTAMARLLSHLGDQLISSSAVALLELIKNSYDAGSKQVEISINQKKKTMVIKDRGKGMSKNDIREKFLVIGTNNRLIEQKSIIEEYKQLELSNNESEIQQKMSSRIPLGEKGLGRFATMKLAEKLLMVSKSKRSSDGALLMVDWNQCRNDSTKTLEEIRVHLFDINGEELKNKGYWDDITPSFTLIKLYDIKDFYDQRIWDGKKFETFYRDHFMKYVNPFRPNKGFQIRLEITSESGEFFRFTPETLDRKLLDQAHYKLSGKIVGKDLKSSYYIKGADGREFEGELNTYLSDLQGINLVGEEDFGPIDFEFYFFNRRGDRLKEIKGYTKVTDIRKLLDQYSGGIMIYRDNFRVLPYAERGDDWLDMDKEDQFRSEGIRFNTIQTVGAIFITTLFNYNLRDQTNREGLIHNSAFNNLYDALRAVLKSFKAKIDQYYPKGHKYNAPLTTDSVNQALSPLQSKLESIKNNIDGITKYTTIEGQDFKNTIQSLHNDYIEFENSYYQVRTAVNELEKRVVEIEGKQRMVLDLAGIGLMAETVAHELRSYVNRMLGYLNDLQKRIPSQKEMISLLISNTKSIDSVISRLDAQAITRRRAKSKVRIVNLIEELVSSKREVWRQEGTREININLKFDAELWLKVNQGMLVQVFDNLLNNSHFWLIQYCKEDEDFLPVIDINIYQSGILEFSDNGRGIPSIDSEAIFEPFFSRKKDGRGLGLYIISDIMSFHNSEISLSEEKNNYGNKYKFILDFSNCRIN</sequence>
<keyword evidence="6" id="KW-0067">ATP-binding</keyword>
<dbReference type="CDD" id="cd00075">
    <property type="entry name" value="HATPase"/>
    <property type="match status" value="1"/>
</dbReference>
<keyword evidence="3" id="KW-0808">Transferase</keyword>
<evidence type="ECO:0000256" key="5">
    <source>
        <dbReference type="ARBA" id="ARBA00022777"/>
    </source>
</evidence>
<dbReference type="InterPro" id="IPR004358">
    <property type="entry name" value="Sig_transdc_His_kin-like_C"/>
</dbReference>
<evidence type="ECO:0000313" key="9">
    <source>
        <dbReference type="EMBL" id="OBR65707.1"/>
    </source>
</evidence>
<organism evidence="9 10">
    <name type="scientific">Paenibacillus oryzae</name>
    <dbReference type="NCBI Taxonomy" id="1844972"/>
    <lineage>
        <taxon>Bacteria</taxon>
        <taxon>Bacillati</taxon>
        <taxon>Bacillota</taxon>
        <taxon>Bacilli</taxon>
        <taxon>Bacillales</taxon>
        <taxon>Paenibacillaceae</taxon>
        <taxon>Paenibacillus</taxon>
    </lineage>
</organism>
<proteinExistence type="predicted"/>
<dbReference type="GO" id="GO:0005524">
    <property type="term" value="F:ATP binding"/>
    <property type="evidence" value="ECO:0007669"/>
    <property type="project" value="UniProtKB-KW"/>
</dbReference>
<dbReference type="AlphaFoldDB" id="A0A1A5YJC3"/>
<dbReference type="GO" id="GO:0004673">
    <property type="term" value="F:protein histidine kinase activity"/>
    <property type="evidence" value="ECO:0007669"/>
    <property type="project" value="UniProtKB-EC"/>
</dbReference>
<evidence type="ECO:0000256" key="7">
    <source>
        <dbReference type="ARBA" id="ARBA00023012"/>
    </source>
</evidence>
<dbReference type="Pfam" id="PF02518">
    <property type="entry name" value="HATPase_c"/>
    <property type="match status" value="1"/>
</dbReference>
<keyword evidence="7" id="KW-0902">Two-component regulatory system</keyword>
<dbReference type="InterPro" id="IPR003594">
    <property type="entry name" value="HATPase_dom"/>
</dbReference>
<evidence type="ECO:0000256" key="6">
    <source>
        <dbReference type="ARBA" id="ARBA00022840"/>
    </source>
</evidence>
<dbReference type="SMART" id="SM00387">
    <property type="entry name" value="HATPase_c"/>
    <property type="match status" value="1"/>
</dbReference>
<protein>
    <recommendedName>
        <fullName evidence="2">histidine kinase</fullName>
        <ecNumber evidence="2">2.7.13.3</ecNumber>
    </recommendedName>
</protein>
<dbReference type="PANTHER" id="PTHR44936">
    <property type="entry name" value="SENSOR PROTEIN CREC"/>
    <property type="match status" value="1"/>
</dbReference>
<keyword evidence="5" id="KW-0418">Kinase</keyword>
<comment type="caution">
    <text evidence="9">The sequence shown here is derived from an EMBL/GenBank/DDBJ whole genome shotgun (WGS) entry which is preliminary data.</text>
</comment>
<dbReference type="PRINTS" id="PR00344">
    <property type="entry name" value="BCTRLSENSOR"/>
</dbReference>
<dbReference type="Gene3D" id="1.10.287.130">
    <property type="match status" value="1"/>
</dbReference>
<evidence type="ECO:0000313" key="10">
    <source>
        <dbReference type="Proteomes" id="UP000092024"/>
    </source>
</evidence>
<dbReference type="PANTHER" id="PTHR44936:SF10">
    <property type="entry name" value="SENSOR PROTEIN RSTB"/>
    <property type="match status" value="1"/>
</dbReference>
<dbReference type="EMBL" id="LYPA01000054">
    <property type="protein sequence ID" value="OBR65707.1"/>
    <property type="molecule type" value="Genomic_DNA"/>
</dbReference>
<dbReference type="EC" id="2.7.13.3" evidence="2"/>
<dbReference type="InterPro" id="IPR005467">
    <property type="entry name" value="His_kinase_dom"/>
</dbReference>
<evidence type="ECO:0000256" key="4">
    <source>
        <dbReference type="ARBA" id="ARBA00022741"/>
    </source>
</evidence>
<dbReference type="PROSITE" id="PS50109">
    <property type="entry name" value="HIS_KIN"/>
    <property type="match status" value="1"/>
</dbReference>
<dbReference type="GO" id="GO:0000160">
    <property type="term" value="P:phosphorelay signal transduction system"/>
    <property type="evidence" value="ECO:0007669"/>
    <property type="project" value="UniProtKB-KW"/>
</dbReference>
<keyword evidence="10" id="KW-1185">Reference proteome</keyword>
<reference evidence="9 10" key="1">
    <citation type="submission" date="2016-05" db="EMBL/GenBank/DDBJ databases">
        <title>Paenibacillus oryzae. sp. nov., isolated from the rice root.</title>
        <authorList>
            <person name="Zhang J."/>
            <person name="Zhang X."/>
        </authorList>
    </citation>
    <scope>NUCLEOTIDE SEQUENCE [LARGE SCALE GENOMIC DNA]</scope>
    <source>
        <strain evidence="9 10">1DrF-4</strain>
    </source>
</reference>
<accession>A0A1A5YJC3</accession>
<dbReference type="Proteomes" id="UP000092024">
    <property type="component" value="Unassembled WGS sequence"/>
</dbReference>
<dbReference type="SUPFAM" id="SSF55874">
    <property type="entry name" value="ATPase domain of HSP90 chaperone/DNA topoisomerase II/histidine kinase"/>
    <property type="match status" value="2"/>
</dbReference>
<evidence type="ECO:0000256" key="2">
    <source>
        <dbReference type="ARBA" id="ARBA00012438"/>
    </source>
</evidence>
<comment type="catalytic activity">
    <reaction evidence="1">
        <text>ATP + protein L-histidine = ADP + protein N-phospho-L-histidine.</text>
        <dbReference type="EC" id="2.7.13.3"/>
    </reaction>
</comment>
<dbReference type="InterPro" id="IPR036890">
    <property type="entry name" value="HATPase_C_sf"/>
</dbReference>
<evidence type="ECO:0000259" key="8">
    <source>
        <dbReference type="PROSITE" id="PS50109"/>
    </source>
</evidence>
<dbReference type="InterPro" id="IPR050980">
    <property type="entry name" value="2C_sensor_his_kinase"/>
</dbReference>
<dbReference type="Pfam" id="PF13589">
    <property type="entry name" value="HATPase_c_3"/>
    <property type="match status" value="1"/>
</dbReference>
<gene>
    <name evidence="9" type="ORF">A7K91_14160</name>
</gene>
<name>A0A1A5YJC3_9BACL</name>
<evidence type="ECO:0000256" key="1">
    <source>
        <dbReference type="ARBA" id="ARBA00000085"/>
    </source>
</evidence>
<feature type="domain" description="Histidine kinase" evidence="8">
    <location>
        <begin position="539"/>
        <end position="751"/>
    </location>
</feature>